<evidence type="ECO:0000256" key="4">
    <source>
        <dbReference type="ARBA" id="ARBA00022679"/>
    </source>
</evidence>
<evidence type="ECO:0000256" key="3">
    <source>
        <dbReference type="ARBA" id="ARBA00022553"/>
    </source>
</evidence>
<evidence type="ECO:0000313" key="11">
    <source>
        <dbReference type="EMBL" id="WRL45291.1"/>
    </source>
</evidence>
<dbReference type="InterPro" id="IPR007891">
    <property type="entry name" value="CHASE3"/>
</dbReference>
<dbReference type="InterPro" id="IPR050482">
    <property type="entry name" value="Sensor_HK_TwoCompSys"/>
</dbReference>
<evidence type="ECO:0000256" key="6">
    <source>
        <dbReference type="ARBA" id="ARBA00022777"/>
    </source>
</evidence>
<keyword evidence="3" id="KW-0597">Phosphoprotein</keyword>
<comment type="catalytic activity">
    <reaction evidence="1">
        <text>ATP + protein L-histidine = ADP + protein N-phospho-L-histidine.</text>
        <dbReference type="EC" id="2.7.13.3"/>
    </reaction>
</comment>
<feature type="domain" description="Histidine kinase" evidence="10">
    <location>
        <begin position="267"/>
        <end position="462"/>
    </location>
</feature>
<keyword evidence="8" id="KW-0902">Two-component regulatory system</keyword>
<protein>
    <recommendedName>
        <fullName evidence="2">histidine kinase</fullName>
        <ecNumber evidence="2">2.7.13.3</ecNumber>
    </recommendedName>
</protein>
<keyword evidence="9" id="KW-0812">Transmembrane</keyword>
<evidence type="ECO:0000256" key="2">
    <source>
        <dbReference type="ARBA" id="ARBA00012438"/>
    </source>
</evidence>
<dbReference type="EC" id="2.7.13.3" evidence="2"/>
<dbReference type="Proteomes" id="UP001626593">
    <property type="component" value="Chromosome"/>
</dbReference>
<dbReference type="Pfam" id="PF05227">
    <property type="entry name" value="CHASE3"/>
    <property type="match status" value="1"/>
</dbReference>
<dbReference type="InterPro" id="IPR005467">
    <property type="entry name" value="His_kinase_dom"/>
</dbReference>
<evidence type="ECO:0000313" key="12">
    <source>
        <dbReference type="Proteomes" id="UP001626593"/>
    </source>
</evidence>
<keyword evidence="9" id="KW-1133">Transmembrane helix</keyword>
<evidence type="ECO:0000256" key="7">
    <source>
        <dbReference type="ARBA" id="ARBA00022840"/>
    </source>
</evidence>
<proteinExistence type="predicted"/>
<sequence>MKLIKPLGASFPASLRAYARAERIARFGRHGLLALGCALVLSLFGSSFWQAGTSLRALGDLQLHAERTGRVDSLMIQLVEAENGVRGYLLTRNRAYLEPYLNSLATVTYTLDDIHLDLGKGPESEQLLAQLTGLITLRMRILSDEVERGQLVDRSASAEGRRYMDDIRKTLGEIKRRTRAQGQQSFEASISHVDRTRWVVATLAGGALALLLILFLVLRAQVRLREQIARLLAQENVRLERQVRARTAELSDLASYLTNTREAEKARLARELHDELGALLTAVRMDVAWIARKLEPAALAPHRERFDRLLRTLDSGIALKRRIIDDLRPPLLQELGLVAALRTLGEEFAKNAGVEVALDLPDADLPLPPEISLALFRIAQEALTNVRRHAHAQRVELSLQITPGYMQLVVADDGAGFDADAARGRHGLAGMRHRVQMFAGELVIDSGHGQGTRIRASLPHEHEVQGEPAADAAQ</sequence>
<feature type="transmembrane region" description="Helical" evidence="9">
    <location>
        <begin position="198"/>
        <end position="218"/>
    </location>
</feature>
<dbReference type="CDD" id="cd19410">
    <property type="entry name" value="HK9-like_sensor"/>
    <property type="match status" value="1"/>
</dbReference>
<accession>A0ABZ1AJU6</accession>
<keyword evidence="6" id="KW-0418">Kinase</keyword>
<dbReference type="RefSeq" id="WP_407278462.1">
    <property type="nucleotide sequence ID" value="NZ_CP141259.1"/>
</dbReference>
<evidence type="ECO:0000256" key="9">
    <source>
        <dbReference type="SAM" id="Phobius"/>
    </source>
</evidence>
<dbReference type="Pfam" id="PF02518">
    <property type="entry name" value="HATPase_c"/>
    <property type="match status" value="1"/>
</dbReference>
<dbReference type="InterPro" id="IPR003594">
    <property type="entry name" value="HATPase_dom"/>
</dbReference>
<keyword evidence="9" id="KW-0472">Membrane</keyword>
<dbReference type="Gene3D" id="1.20.5.1930">
    <property type="match status" value="1"/>
</dbReference>
<feature type="transmembrane region" description="Helical" evidence="9">
    <location>
        <begin position="31"/>
        <end position="49"/>
    </location>
</feature>
<keyword evidence="5" id="KW-0547">Nucleotide-binding</keyword>
<dbReference type="CDD" id="cd16917">
    <property type="entry name" value="HATPase_UhpB-NarQ-NarX-like"/>
    <property type="match status" value="1"/>
</dbReference>
<dbReference type="InterPro" id="IPR036890">
    <property type="entry name" value="HATPase_C_sf"/>
</dbReference>
<name>A0ABZ1AJU6_AROEV</name>
<keyword evidence="4" id="KW-0808">Transferase</keyword>
<dbReference type="Pfam" id="PF07730">
    <property type="entry name" value="HisKA_3"/>
    <property type="match status" value="1"/>
</dbReference>
<evidence type="ECO:0000256" key="1">
    <source>
        <dbReference type="ARBA" id="ARBA00000085"/>
    </source>
</evidence>
<reference evidence="11 12" key="1">
    <citation type="submission" date="2023-12" db="EMBL/GenBank/DDBJ databases">
        <title>A. evansii MAY27, complete genome.</title>
        <authorList>
            <person name="Wang Y."/>
        </authorList>
    </citation>
    <scope>NUCLEOTIDE SEQUENCE [LARGE SCALE GENOMIC DNA]</scope>
    <source>
        <strain evidence="11 12">MAY27</strain>
    </source>
</reference>
<dbReference type="PANTHER" id="PTHR24421:SF10">
    <property type="entry name" value="NITRATE_NITRITE SENSOR PROTEIN NARQ"/>
    <property type="match status" value="1"/>
</dbReference>
<dbReference type="Gene3D" id="3.30.565.10">
    <property type="entry name" value="Histidine kinase-like ATPase, C-terminal domain"/>
    <property type="match status" value="1"/>
</dbReference>
<keyword evidence="7" id="KW-0067">ATP-binding</keyword>
<dbReference type="InterPro" id="IPR011712">
    <property type="entry name" value="Sig_transdc_His_kin_sub3_dim/P"/>
</dbReference>
<evidence type="ECO:0000259" key="10">
    <source>
        <dbReference type="PROSITE" id="PS50109"/>
    </source>
</evidence>
<dbReference type="PANTHER" id="PTHR24421">
    <property type="entry name" value="NITRATE/NITRITE SENSOR PROTEIN NARX-RELATED"/>
    <property type="match status" value="1"/>
</dbReference>
<evidence type="ECO:0000256" key="5">
    <source>
        <dbReference type="ARBA" id="ARBA00022741"/>
    </source>
</evidence>
<dbReference type="PROSITE" id="PS50109">
    <property type="entry name" value="HIS_KIN"/>
    <property type="match status" value="1"/>
</dbReference>
<evidence type="ECO:0000256" key="8">
    <source>
        <dbReference type="ARBA" id="ARBA00023012"/>
    </source>
</evidence>
<dbReference type="EMBL" id="CP141259">
    <property type="protein sequence ID" value="WRL45291.1"/>
    <property type="molecule type" value="Genomic_DNA"/>
</dbReference>
<gene>
    <name evidence="11" type="ORF">U5817_19100</name>
</gene>
<keyword evidence="12" id="KW-1185">Reference proteome</keyword>
<dbReference type="SUPFAM" id="SSF55874">
    <property type="entry name" value="ATPase domain of HSP90 chaperone/DNA topoisomerase II/histidine kinase"/>
    <property type="match status" value="1"/>
</dbReference>
<dbReference type="SMART" id="SM00387">
    <property type="entry name" value="HATPase_c"/>
    <property type="match status" value="1"/>
</dbReference>
<organism evidence="11 12">
    <name type="scientific">Aromatoleum evansii</name>
    <name type="common">Azoarcus evansii</name>
    <dbReference type="NCBI Taxonomy" id="59406"/>
    <lineage>
        <taxon>Bacteria</taxon>
        <taxon>Pseudomonadati</taxon>
        <taxon>Pseudomonadota</taxon>
        <taxon>Betaproteobacteria</taxon>
        <taxon>Rhodocyclales</taxon>
        <taxon>Rhodocyclaceae</taxon>
        <taxon>Aromatoleum</taxon>
    </lineage>
</organism>